<gene>
    <name evidence="5" type="ORF">AXF12_07335</name>
    <name evidence="6" type="ORF">SAMEA44541418_00233</name>
</gene>
<dbReference type="GO" id="GO:0008757">
    <property type="term" value="F:S-adenosylmethionine-dependent methyltransferase activity"/>
    <property type="evidence" value="ECO:0007669"/>
    <property type="project" value="InterPro"/>
</dbReference>
<dbReference type="KEGG" id="chg:AXF12_07335"/>
<dbReference type="GO" id="GO:0032259">
    <property type="term" value="P:methylation"/>
    <property type="evidence" value="ECO:0007669"/>
    <property type="project" value="UniProtKB-KW"/>
</dbReference>
<dbReference type="Pfam" id="PF08241">
    <property type="entry name" value="Methyltransf_11"/>
    <property type="match status" value="1"/>
</dbReference>
<dbReference type="EMBL" id="CP014227">
    <property type="protein sequence ID" value="AMD85338.1"/>
    <property type="molecule type" value="Genomic_DNA"/>
</dbReference>
<evidence type="ECO:0000256" key="1">
    <source>
        <dbReference type="ARBA" id="ARBA00008361"/>
    </source>
</evidence>
<evidence type="ECO:0000256" key="2">
    <source>
        <dbReference type="ARBA" id="ARBA00022603"/>
    </source>
</evidence>
<protein>
    <submittedName>
        <fullName evidence="6">Trans-aconitate methyltransferase</fullName>
    </submittedName>
</protein>
<evidence type="ECO:0000313" key="5">
    <source>
        <dbReference type="EMBL" id="AMD85338.1"/>
    </source>
</evidence>
<proteinExistence type="inferred from homology"/>
<dbReference type="Proteomes" id="UP000065822">
    <property type="component" value="Chromosome"/>
</dbReference>
<dbReference type="Gene3D" id="3.40.50.150">
    <property type="entry name" value="Vaccinia Virus protein VP39"/>
    <property type="match status" value="1"/>
</dbReference>
<dbReference type="PANTHER" id="PTHR44942">
    <property type="entry name" value="METHYLTRANSF_11 DOMAIN-CONTAINING PROTEIN"/>
    <property type="match status" value="1"/>
</dbReference>
<dbReference type="EMBL" id="LT906449">
    <property type="protein sequence ID" value="SNV02813.1"/>
    <property type="molecule type" value="Genomic_DNA"/>
</dbReference>
<dbReference type="InterPro" id="IPR029063">
    <property type="entry name" value="SAM-dependent_MTases_sf"/>
</dbReference>
<keyword evidence="3" id="KW-0808">Transferase</keyword>
<dbReference type="PANTHER" id="PTHR44942:SF4">
    <property type="entry name" value="METHYLTRANSFERASE TYPE 11 DOMAIN-CONTAINING PROTEIN"/>
    <property type="match status" value="1"/>
</dbReference>
<evidence type="ECO:0000313" key="7">
    <source>
        <dbReference type="Proteomes" id="UP000065822"/>
    </source>
</evidence>
<accession>A0AAX2GUK0</accession>
<reference evidence="6 8" key="2">
    <citation type="submission" date="2017-06" db="EMBL/GenBank/DDBJ databases">
        <authorList>
            <consortium name="Pathogen Informatics"/>
        </authorList>
    </citation>
    <scope>NUCLEOTIDE SEQUENCE [LARGE SCALE GENOMIC DNA]</scope>
    <source>
        <strain evidence="6 8">NCTC12947</strain>
    </source>
</reference>
<dbReference type="Proteomes" id="UP000215539">
    <property type="component" value="Chromosome 1"/>
</dbReference>
<organism evidence="6 8">
    <name type="scientific">Capnocytophaga haemolytica</name>
    <dbReference type="NCBI Taxonomy" id="45243"/>
    <lineage>
        <taxon>Bacteria</taxon>
        <taxon>Pseudomonadati</taxon>
        <taxon>Bacteroidota</taxon>
        <taxon>Flavobacteriia</taxon>
        <taxon>Flavobacteriales</taxon>
        <taxon>Flavobacteriaceae</taxon>
        <taxon>Capnocytophaga</taxon>
    </lineage>
</organism>
<dbReference type="InterPro" id="IPR051052">
    <property type="entry name" value="Diverse_substrate_MTase"/>
</dbReference>
<name>A0AAX2GUK0_9FLAO</name>
<evidence type="ECO:0000259" key="4">
    <source>
        <dbReference type="Pfam" id="PF08241"/>
    </source>
</evidence>
<comment type="similarity">
    <text evidence="1">Belongs to the methyltransferase superfamily.</text>
</comment>
<feature type="domain" description="Methyltransferase type 11" evidence="4">
    <location>
        <begin position="62"/>
        <end position="157"/>
    </location>
</feature>
<keyword evidence="2 6" id="KW-0489">Methyltransferase</keyword>
<keyword evidence="7" id="KW-1185">Reference proteome</keyword>
<sequence>MLYTLIILIALLDLLFVHLVSQSKRPRGFVGVLMMKLWNRTYLPMVRWASGYIKGKKVNNILDVGVGNGGSTAYLTELFPNANITGIDLSETAIAEAYKQPIKGKVSFAVKDITQTDYLSASFDLICAFQTHFHWQNAETAYTEIHRLLTDSGVLLIACEKSKIRYYLRDLEETGAFSSYMEHFGLYLEETAQQNGWVLFVLLKKPVANS</sequence>
<dbReference type="RefSeq" id="WP_066429766.1">
    <property type="nucleotide sequence ID" value="NZ_CP014227.1"/>
</dbReference>
<dbReference type="CDD" id="cd02440">
    <property type="entry name" value="AdoMet_MTases"/>
    <property type="match status" value="1"/>
</dbReference>
<dbReference type="InterPro" id="IPR013216">
    <property type="entry name" value="Methyltransf_11"/>
</dbReference>
<evidence type="ECO:0000313" key="6">
    <source>
        <dbReference type="EMBL" id="SNV02813.1"/>
    </source>
</evidence>
<evidence type="ECO:0000256" key="3">
    <source>
        <dbReference type="ARBA" id="ARBA00022679"/>
    </source>
</evidence>
<dbReference type="SUPFAM" id="SSF53335">
    <property type="entry name" value="S-adenosyl-L-methionine-dependent methyltransferases"/>
    <property type="match status" value="1"/>
</dbReference>
<dbReference type="AlphaFoldDB" id="A0AAX2GUK0"/>
<reference evidence="5 7" key="1">
    <citation type="submission" date="2016-02" db="EMBL/GenBank/DDBJ databases">
        <authorList>
            <person name="Holder M.E."/>
            <person name="Ajami N.J."/>
            <person name="Petrosino J.F."/>
        </authorList>
    </citation>
    <scope>NUCLEOTIDE SEQUENCE [LARGE SCALE GENOMIC DNA]</scope>
    <source>
        <strain evidence="5 7">CCUG 32990</strain>
    </source>
</reference>
<evidence type="ECO:0000313" key="8">
    <source>
        <dbReference type="Proteomes" id="UP000215539"/>
    </source>
</evidence>